<feature type="chain" id="PRO_5045727368" evidence="2">
    <location>
        <begin position="40"/>
        <end position="285"/>
    </location>
</feature>
<accession>A0ABU9C9A8</accession>
<keyword evidence="5" id="KW-1185">Reference proteome</keyword>
<keyword evidence="1 2" id="KW-0732">Signal</keyword>
<dbReference type="Pfam" id="PF00497">
    <property type="entry name" value="SBP_bac_3"/>
    <property type="match status" value="1"/>
</dbReference>
<evidence type="ECO:0000259" key="3">
    <source>
        <dbReference type="Pfam" id="PF00497"/>
    </source>
</evidence>
<evidence type="ECO:0000313" key="5">
    <source>
        <dbReference type="Proteomes" id="UP001379945"/>
    </source>
</evidence>
<protein>
    <submittedName>
        <fullName evidence="4">Transporter substrate-binding domain-containing protein</fullName>
    </submittedName>
</protein>
<dbReference type="EMBL" id="JBBUTI010000007">
    <property type="protein sequence ID" value="MEK8046987.1"/>
    <property type="molecule type" value="Genomic_DNA"/>
</dbReference>
<dbReference type="Gene3D" id="3.40.190.10">
    <property type="entry name" value="Periplasmic binding protein-like II"/>
    <property type="match status" value="2"/>
</dbReference>
<evidence type="ECO:0000256" key="1">
    <source>
        <dbReference type="ARBA" id="ARBA00022729"/>
    </source>
</evidence>
<dbReference type="Proteomes" id="UP001379945">
    <property type="component" value="Unassembled WGS sequence"/>
</dbReference>
<evidence type="ECO:0000256" key="2">
    <source>
        <dbReference type="SAM" id="SignalP"/>
    </source>
</evidence>
<feature type="signal peptide" evidence="2">
    <location>
        <begin position="1"/>
        <end position="39"/>
    </location>
</feature>
<reference evidence="4 5" key="1">
    <citation type="submission" date="2024-04" db="EMBL/GenBank/DDBJ databases">
        <title>Novel species of the genus Ideonella isolated from streams.</title>
        <authorList>
            <person name="Lu H."/>
        </authorList>
    </citation>
    <scope>NUCLEOTIDE SEQUENCE [LARGE SCALE GENOMIC DNA]</scope>
    <source>
        <strain evidence="4 5">LYT19W</strain>
    </source>
</reference>
<dbReference type="RefSeq" id="WP_341399288.1">
    <property type="nucleotide sequence ID" value="NZ_JBBUTI010000007.1"/>
</dbReference>
<sequence length="285" mass="31256">MAVRWWVGFHAVRQRCAAAASVVMLASSAWLCAALPVAAAPQPVQVWRIATGELPPYATQSRPDQGLALNIVRQALQTQGVQVEFVFMPWARAQEETRAGLWDATATWGRRADRERDFLLSDNVLTEQWVVLHRSSKPLDWHKPDDLRGLRMAAISTYTYTPEILAMLRDGGIQADWTPDDMAALNKLAAGRVDIMILDRNVACTLMDSQLPPAQAKLIRAHPRMVTDTFTSHLMLPRGKVGGDERLRLFNRGIAALRSNGSLARLSAPIPCAAGLPAPTPAAAP</sequence>
<dbReference type="InterPro" id="IPR001638">
    <property type="entry name" value="Solute-binding_3/MltF_N"/>
</dbReference>
<proteinExistence type="predicted"/>
<evidence type="ECO:0000313" key="4">
    <source>
        <dbReference type="EMBL" id="MEK8046987.1"/>
    </source>
</evidence>
<dbReference type="PANTHER" id="PTHR35936">
    <property type="entry name" value="MEMBRANE-BOUND LYTIC MUREIN TRANSGLYCOSYLASE F"/>
    <property type="match status" value="1"/>
</dbReference>
<comment type="caution">
    <text evidence="4">The sequence shown here is derived from an EMBL/GenBank/DDBJ whole genome shotgun (WGS) entry which is preliminary data.</text>
</comment>
<organism evidence="4 5">
    <name type="scientific">Ideonella margarita</name>
    <dbReference type="NCBI Taxonomy" id="2984191"/>
    <lineage>
        <taxon>Bacteria</taxon>
        <taxon>Pseudomonadati</taxon>
        <taxon>Pseudomonadota</taxon>
        <taxon>Betaproteobacteria</taxon>
        <taxon>Burkholderiales</taxon>
        <taxon>Sphaerotilaceae</taxon>
        <taxon>Ideonella</taxon>
    </lineage>
</organism>
<name>A0ABU9C9A8_9BURK</name>
<dbReference type="PANTHER" id="PTHR35936:SF25">
    <property type="entry name" value="ABC TRANSPORTER SUBSTRATE-BINDING PROTEIN"/>
    <property type="match status" value="1"/>
</dbReference>
<feature type="domain" description="Solute-binding protein family 3/N-terminal" evidence="3">
    <location>
        <begin position="53"/>
        <end position="267"/>
    </location>
</feature>
<dbReference type="SUPFAM" id="SSF53850">
    <property type="entry name" value="Periplasmic binding protein-like II"/>
    <property type="match status" value="1"/>
</dbReference>
<gene>
    <name evidence="4" type="ORF">AACH00_11545</name>
</gene>